<organism evidence="2 3">
    <name type="scientific">Trichinella nelsoni</name>
    <dbReference type="NCBI Taxonomy" id="6336"/>
    <lineage>
        <taxon>Eukaryota</taxon>
        <taxon>Metazoa</taxon>
        <taxon>Ecdysozoa</taxon>
        <taxon>Nematoda</taxon>
        <taxon>Enoplea</taxon>
        <taxon>Dorylaimia</taxon>
        <taxon>Trichinellida</taxon>
        <taxon>Trichinellidae</taxon>
        <taxon>Trichinella</taxon>
    </lineage>
</organism>
<keyword evidence="3" id="KW-1185">Reference proteome</keyword>
<accession>A0A0V0R9T3</accession>
<reference evidence="2 3" key="1">
    <citation type="submission" date="2015-01" db="EMBL/GenBank/DDBJ databases">
        <title>Evolution of Trichinella species and genotypes.</title>
        <authorList>
            <person name="Korhonen P.K."/>
            <person name="Edoardo P."/>
            <person name="Giuseppe L.R."/>
            <person name="Gasser R.B."/>
        </authorList>
    </citation>
    <scope>NUCLEOTIDE SEQUENCE [LARGE SCALE GENOMIC DNA]</scope>
    <source>
        <strain evidence="2">ISS37</strain>
    </source>
</reference>
<dbReference type="Proteomes" id="UP000054630">
    <property type="component" value="Unassembled WGS sequence"/>
</dbReference>
<proteinExistence type="predicted"/>
<comment type="caution">
    <text evidence="2">The sequence shown here is derived from an EMBL/GenBank/DDBJ whole genome shotgun (WGS) entry which is preliminary data.</text>
</comment>
<evidence type="ECO:0000313" key="2">
    <source>
        <dbReference type="EMBL" id="KRX11257.1"/>
    </source>
</evidence>
<dbReference type="EMBL" id="JYDL01002919">
    <property type="protein sequence ID" value="KRX11257.1"/>
    <property type="molecule type" value="Genomic_DNA"/>
</dbReference>
<feature type="non-terminal residue" evidence="2">
    <location>
        <position position="36"/>
    </location>
</feature>
<evidence type="ECO:0000313" key="3">
    <source>
        <dbReference type="Proteomes" id="UP000054630"/>
    </source>
</evidence>
<gene>
    <name evidence="2" type="ORF">T07_6899</name>
</gene>
<name>A0A0V0R9T3_9BILA</name>
<evidence type="ECO:0000256" key="1">
    <source>
        <dbReference type="SAM" id="MobiDB-lite"/>
    </source>
</evidence>
<feature type="region of interest" description="Disordered" evidence="1">
    <location>
        <begin position="1"/>
        <end position="36"/>
    </location>
</feature>
<sequence length="36" mass="3557">MDIAGSSPSAELLGRNGNNSLVCLPPEMSPAVQGSG</sequence>
<protein>
    <submittedName>
        <fullName evidence="2">Uncharacterized protein</fullName>
    </submittedName>
</protein>
<dbReference type="AlphaFoldDB" id="A0A0V0R9T3"/>